<reference evidence="2 3" key="1">
    <citation type="journal article" date="2010" name="Proc. Natl. Acad. Sci. U.S.A.">
        <title>Insights into evolution of multicellular fungi from the assembled chromosomes of the mushroom Coprinopsis cinerea (Coprinus cinereus).</title>
        <authorList>
            <person name="Stajich J.E."/>
            <person name="Wilke S.K."/>
            <person name="Ahren D."/>
            <person name="Au C.H."/>
            <person name="Birren B.W."/>
            <person name="Borodovsky M."/>
            <person name="Burns C."/>
            <person name="Canback B."/>
            <person name="Casselton L.A."/>
            <person name="Cheng C.K."/>
            <person name="Deng J."/>
            <person name="Dietrich F.S."/>
            <person name="Fargo D.C."/>
            <person name="Farman M.L."/>
            <person name="Gathman A.C."/>
            <person name="Goldberg J."/>
            <person name="Guigo R."/>
            <person name="Hoegger P.J."/>
            <person name="Hooker J.B."/>
            <person name="Huggins A."/>
            <person name="James T.Y."/>
            <person name="Kamada T."/>
            <person name="Kilaru S."/>
            <person name="Kodira C."/>
            <person name="Kues U."/>
            <person name="Kupfer D."/>
            <person name="Kwan H.S."/>
            <person name="Lomsadze A."/>
            <person name="Li W."/>
            <person name="Lilly W.W."/>
            <person name="Ma L.J."/>
            <person name="Mackey A.J."/>
            <person name="Manning G."/>
            <person name="Martin F."/>
            <person name="Muraguchi H."/>
            <person name="Natvig D.O."/>
            <person name="Palmerini H."/>
            <person name="Ramesh M.A."/>
            <person name="Rehmeyer C.J."/>
            <person name="Roe B.A."/>
            <person name="Shenoy N."/>
            <person name="Stanke M."/>
            <person name="Ter-Hovhannisyan V."/>
            <person name="Tunlid A."/>
            <person name="Velagapudi R."/>
            <person name="Vision T.J."/>
            <person name="Zeng Q."/>
            <person name="Zolan M.E."/>
            <person name="Pukkila P.J."/>
        </authorList>
    </citation>
    <scope>NUCLEOTIDE SEQUENCE [LARGE SCALE GENOMIC DNA]</scope>
    <source>
        <strain evidence="3">Okayama-7 / 130 / ATCC MYA-4618 / FGSC 9003</strain>
    </source>
</reference>
<dbReference type="PANTHER" id="PTHR47332">
    <property type="entry name" value="SET DOMAIN-CONTAINING PROTEIN 5"/>
    <property type="match status" value="1"/>
</dbReference>
<dbReference type="PANTHER" id="PTHR47332:SF4">
    <property type="entry name" value="SET DOMAIN-CONTAINING PROTEIN 5"/>
    <property type="match status" value="1"/>
</dbReference>
<dbReference type="KEGG" id="cci:CC1G_03976"/>
<dbReference type="AlphaFoldDB" id="A8N8C9"/>
<proteinExistence type="predicted"/>
<dbReference type="VEuPathDB" id="FungiDB:CC1G_03976"/>
<evidence type="ECO:0000259" key="1">
    <source>
        <dbReference type="PROSITE" id="PS50280"/>
    </source>
</evidence>
<evidence type="ECO:0000313" key="2">
    <source>
        <dbReference type="EMBL" id="EAU90707.1"/>
    </source>
</evidence>
<dbReference type="Pfam" id="PF00856">
    <property type="entry name" value="SET"/>
    <property type="match status" value="1"/>
</dbReference>
<dbReference type="EMBL" id="AACS02000007">
    <property type="protein sequence ID" value="EAU90707.1"/>
    <property type="molecule type" value="Genomic_DNA"/>
</dbReference>
<dbReference type="Gene3D" id="2.170.270.10">
    <property type="entry name" value="SET domain"/>
    <property type="match status" value="1"/>
</dbReference>
<accession>A8N8C9</accession>
<feature type="domain" description="SET" evidence="1">
    <location>
        <begin position="77"/>
        <end position="254"/>
    </location>
</feature>
<dbReference type="eggNOG" id="KOG2084">
    <property type="taxonomic scope" value="Eukaryota"/>
</dbReference>
<comment type="caution">
    <text evidence="2">The sequence shown here is derived from an EMBL/GenBank/DDBJ whole genome shotgun (WGS) entry which is preliminary data.</text>
</comment>
<keyword evidence="3" id="KW-1185">Reference proteome</keyword>
<dbReference type="PROSITE" id="PS50280">
    <property type="entry name" value="SET"/>
    <property type="match status" value="1"/>
</dbReference>
<dbReference type="InterPro" id="IPR053185">
    <property type="entry name" value="SET_domain_protein"/>
</dbReference>
<name>A8N8C9_COPC7</name>
<dbReference type="OMA" id="AFMELHN"/>
<dbReference type="Proteomes" id="UP000001861">
    <property type="component" value="Unassembled WGS sequence"/>
</dbReference>
<dbReference type="InterPro" id="IPR046341">
    <property type="entry name" value="SET_dom_sf"/>
</dbReference>
<dbReference type="GeneID" id="6007545"/>
<gene>
    <name evidence="2" type="ORF">CC1G_03976</name>
</gene>
<dbReference type="CDD" id="cd20071">
    <property type="entry name" value="SET_SMYD"/>
    <property type="match status" value="1"/>
</dbReference>
<protein>
    <recommendedName>
        <fullName evidence="1">SET domain-containing protein</fullName>
    </recommendedName>
</protein>
<dbReference type="InParanoid" id="A8N8C9"/>
<dbReference type="RefSeq" id="XP_001831085.1">
    <property type="nucleotide sequence ID" value="XM_001831033.2"/>
</dbReference>
<sequence>MPVALTFENQGPLELADGKLEQLQPLLVSTLVPPAPSKDAEDEDPDGHTVWMTTATSQAQYHAHKGWPFPLPKLPKNKLVVRPTEDGAGLGVFATDDIKRYEPVLVERPFLIYAQENSVLPIPSEGVKELSESQIAQMLMKKSEEAFRCAIEQQFSAKAKEEFMSLANSHLDDGSGPVLGIVRTNGFAIKFGERLPGVDEEFRGGYAAVSRIGSRLNHSCIPDVVFGFDPATFSMRFTAVRDIKAGSQIHTSYTTVTAPKLTRQKALSAYGFECHCRACLQSTPQSDKLRQVCHKLTQLWRNQAINVWPKDLKLTEKVLVPVLETKRRMEEDGLDFDDAGYCFFPEILHRVYKCVGNKEKEREAFELTRETVRGMIEAAGWRSGVNLLG</sequence>
<dbReference type="SUPFAM" id="SSF82199">
    <property type="entry name" value="SET domain"/>
    <property type="match status" value="1"/>
</dbReference>
<organism evidence="2 3">
    <name type="scientific">Coprinopsis cinerea (strain Okayama-7 / 130 / ATCC MYA-4618 / FGSC 9003)</name>
    <name type="common">Inky cap fungus</name>
    <name type="synonym">Hormographiella aspergillata</name>
    <dbReference type="NCBI Taxonomy" id="240176"/>
    <lineage>
        <taxon>Eukaryota</taxon>
        <taxon>Fungi</taxon>
        <taxon>Dikarya</taxon>
        <taxon>Basidiomycota</taxon>
        <taxon>Agaricomycotina</taxon>
        <taxon>Agaricomycetes</taxon>
        <taxon>Agaricomycetidae</taxon>
        <taxon>Agaricales</taxon>
        <taxon>Agaricineae</taxon>
        <taxon>Psathyrellaceae</taxon>
        <taxon>Coprinopsis</taxon>
    </lineage>
</organism>
<dbReference type="OrthoDB" id="5945798at2759"/>
<evidence type="ECO:0000313" key="3">
    <source>
        <dbReference type="Proteomes" id="UP000001861"/>
    </source>
</evidence>
<dbReference type="InterPro" id="IPR001214">
    <property type="entry name" value="SET_dom"/>
</dbReference>
<dbReference type="SMART" id="SM00317">
    <property type="entry name" value="SET"/>
    <property type="match status" value="1"/>
</dbReference>